<dbReference type="KEGG" id="gtt:GUITHDRAFT_152893"/>
<protein>
    <submittedName>
        <fullName evidence="1 2">Uncharacterized protein</fullName>
    </submittedName>
</protein>
<dbReference type="EMBL" id="JH993002">
    <property type="protein sequence ID" value="EKX44906.1"/>
    <property type="molecule type" value="Genomic_DNA"/>
</dbReference>
<reference evidence="3" key="2">
    <citation type="submission" date="2012-11" db="EMBL/GenBank/DDBJ databases">
        <authorList>
            <person name="Kuo A."/>
            <person name="Curtis B.A."/>
            <person name="Tanifuji G."/>
            <person name="Burki F."/>
            <person name="Gruber A."/>
            <person name="Irimia M."/>
            <person name="Maruyama S."/>
            <person name="Arias M.C."/>
            <person name="Ball S.G."/>
            <person name="Gile G.H."/>
            <person name="Hirakawa Y."/>
            <person name="Hopkins J.F."/>
            <person name="Rensing S.A."/>
            <person name="Schmutz J."/>
            <person name="Symeonidi A."/>
            <person name="Elias M."/>
            <person name="Eveleigh R.J."/>
            <person name="Herman E.K."/>
            <person name="Klute M.J."/>
            <person name="Nakayama T."/>
            <person name="Obornik M."/>
            <person name="Reyes-Prieto A."/>
            <person name="Armbrust E.V."/>
            <person name="Aves S.J."/>
            <person name="Beiko R.G."/>
            <person name="Coutinho P."/>
            <person name="Dacks J.B."/>
            <person name="Durnford D.G."/>
            <person name="Fast N.M."/>
            <person name="Green B.R."/>
            <person name="Grisdale C."/>
            <person name="Hempe F."/>
            <person name="Henrissat B."/>
            <person name="Hoppner M.P."/>
            <person name="Ishida K.-I."/>
            <person name="Kim E."/>
            <person name="Koreny L."/>
            <person name="Kroth P.G."/>
            <person name="Liu Y."/>
            <person name="Malik S.-B."/>
            <person name="Maier U.G."/>
            <person name="McRose D."/>
            <person name="Mock T."/>
            <person name="Neilson J.A."/>
            <person name="Onodera N.T."/>
            <person name="Poole A.M."/>
            <person name="Pritham E.J."/>
            <person name="Richards T.A."/>
            <person name="Rocap G."/>
            <person name="Roy S.W."/>
            <person name="Sarai C."/>
            <person name="Schaack S."/>
            <person name="Shirato S."/>
            <person name="Slamovits C.H."/>
            <person name="Spencer D.F."/>
            <person name="Suzuki S."/>
            <person name="Worden A.Z."/>
            <person name="Zauner S."/>
            <person name="Barry K."/>
            <person name="Bell C."/>
            <person name="Bharti A.K."/>
            <person name="Crow J.A."/>
            <person name="Grimwood J."/>
            <person name="Kramer R."/>
            <person name="Lindquist E."/>
            <person name="Lucas S."/>
            <person name="Salamov A."/>
            <person name="McFadden G.I."/>
            <person name="Lane C.E."/>
            <person name="Keeling P.J."/>
            <person name="Gray M.W."/>
            <person name="Grigoriev I.V."/>
            <person name="Archibald J.M."/>
        </authorList>
    </citation>
    <scope>NUCLEOTIDE SEQUENCE</scope>
    <source>
        <strain evidence="3">CCMP2712</strain>
    </source>
</reference>
<name>L1J8R4_GUITC</name>
<evidence type="ECO:0000313" key="3">
    <source>
        <dbReference type="Proteomes" id="UP000011087"/>
    </source>
</evidence>
<dbReference type="GeneID" id="17301439"/>
<evidence type="ECO:0000313" key="1">
    <source>
        <dbReference type="EMBL" id="EKX44906.1"/>
    </source>
</evidence>
<dbReference type="EnsemblProtists" id="EKX44906">
    <property type="protein sequence ID" value="EKX44906"/>
    <property type="gene ID" value="GUITHDRAFT_152893"/>
</dbReference>
<evidence type="ECO:0000313" key="2">
    <source>
        <dbReference type="EnsemblProtists" id="EKX44906"/>
    </source>
</evidence>
<reference evidence="2" key="3">
    <citation type="submission" date="2015-06" db="UniProtKB">
        <authorList>
            <consortium name="EnsemblProtists"/>
        </authorList>
    </citation>
    <scope>IDENTIFICATION</scope>
</reference>
<sequence length="72" mass="8004">MLEELLGLAINSEGRWRARFFALCDSCQGSPDFFCQLLCVWVVFIGLQRRESSSTTTTTFSFSSFSSSSSSS</sequence>
<reference evidence="1 3" key="1">
    <citation type="journal article" date="2012" name="Nature">
        <title>Algal genomes reveal evolutionary mosaicism and the fate of nucleomorphs.</title>
        <authorList>
            <consortium name="DOE Joint Genome Institute"/>
            <person name="Curtis B.A."/>
            <person name="Tanifuji G."/>
            <person name="Burki F."/>
            <person name="Gruber A."/>
            <person name="Irimia M."/>
            <person name="Maruyama S."/>
            <person name="Arias M.C."/>
            <person name="Ball S.G."/>
            <person name="Gile G.H."/>
            <person name="Hirakawa Y."/>
            <person name="Hopkins J.F."/>
            <person name="Kuo A."/>
            <person name="Rensing S.A."/>
            <person name="Schmutz J."/>
            <person name="Symeonidi A."/>
            <person name="Elias M."/>
            <person name="Eveleigh R.J."/>
            <person name="Herman E.K."/>
            <person name="Klute M.J."/>
            <person name="Nakayama T."/>
            <person name="Obornik M."/>
            <person name="Reyes-Prieto A."/>
            <person name="Armbrust E.V."/>
            <person name="Aves S.J."/>
            <person name="Beiko R.G."/>
            <person name="Coutinho P."/>
            <person name="Dacks J.B."/>
            <person name="Durnford D.G."/>
            <person name="Fast N.M."/>
            <person name="Green B.R."/>
            <person name="Grisdale C.J."/>
            <person name="Hempel F."/>
            <person name="Henrissat B."/>
            <person name="Hoppner M.P."/>
            <person name="Ishida K."/>
            <person name="Kim E."/>
            <person name="Koreny L."/>
            <person name="Kroth P.G."/>
            <person name="Liu Y."/>
            <person name="Malik S.B."/>
            <person name="Maier U.G."/>
            <person name="McRose D."/>
            <person name="Mock T."/>
            <person name="Neilson J.A."/>
            <person name="Onodera N.T."/>
            <person name="Poole A.M."/>
            <person name="Pritham E.J."/>
            <person name="Richards T.A."/>
            <person name="Rocap G."/>
            <person name="Roy S.W."/>
            <person name="Sarai C."/>
            <person name="Schaack S."/>
            <person name="Shirato S."/>
            <person name="Slamovits C.H."/>
            <person name="Spencer D.F."/>
            <person name="Suzuki S."/>
            <person name="Worden A.Z."/>
            <person name="Zauner S."/>
            <person name="Barry K."/>
            <person name="Bell C."/>
            <person name="Bharti A.K."/>
            <person name="Crow J.A."/>
            <person name="Grimwood J."/>
            <person name="Kramer R."/>
            <person name="Lindquist E."/>
            <person name="Lucas S."/>
            <person name="Salamov A."/>
            <person name="McFadden G.I."/>
            <person name="Lane C.E."/>
            <person name="Keeling P.J."/>
            <person name="Gray M.W."/>
            <person name="Grigoriev I.V."/>
            <person name="Archibald J.M."/>
        </authorList>
    </citation>
    <scope>NUCLEOTIDE SEQUENCE</scope>
    <source>
        <strain evidence="1 3">CCMP2712</strain>
    </source>
</reference>
<dbReference type="RefSeq" id="XP_005831886.1">
    <property type="nucleotide sequence ID" value="XM_005831829.1"/>
</dbReference>
<proteinExistence type="predicted"/>
<dbReference type="AlphaFoldDB" id="L1J8R4"/>
<dbReference type="Proteomes" id="UP000011087">
    <property type="component" value="Unassembled WGS sequence"/>
</dbReference>
<gene>
    <name evidence="1" type="ORF">GUITHDRAFT_152893</name>
</gene>
<organism evidence="1">
    <name type="scientific">Guillardia theta (strain CCMP2712)</name>
    <name type="common">Cryptophyte</name>
    <dbReference type="NCBI Taxonomy" id="905079"/>
    <lineage>
        <taxon>Eukaryota</taxon>
        <taxon>Cryptophyceae</taxon>
        <taxon>Pyrenomonadales</taxon>
        <taxon>Geminigeraceae</taxon>
        <taxon>Guillardia</taxon>
    </lineage>
</organism>
<keyword evidence="3" id="KW-1185">Reference proteome</keyword>
<dbReference type="HOGENOM" id="CLU_2727597_0_0_1"/>
<dbReference type="PaxDb" id="55529-EKX44906"/>
<accession>L1J8R4</accession>